<organism evidence="2 3">
    <name type="scientific">Ileibacterium valens</name>
    <dbReference type="NCBI Taxonomy" id="1862668"/>
    <lineage>
        <taxon>Bacteria</taxon>
        <taxon>Bacillati</taxon>
        <taxon>Bacillota</taxon>
        <taxon>Erysipelotrichia</taxon>
        <taxon>Erysipelotrichales</taxon>
        <taxon>Erysipelotrichaceae</taxon>
        <taxon>Ileibacterium</taxon>
    </lineage>
</organism>
<keyword evidence="3" id="KW-1185">Reference proteome</keyword>
<sequence length="205" mass="22718">MIKKFHSLLVIPILIAGIIVLDGCSNRDNDEAKTEVVLISEPEMENTLTNSGWDIQSTSAASFHLWEQLDPTILLLAENKNSEVLIIGEFDSEEKAVMAYESSVPLTDSNVIQSNEDGHLQALVPLGESDGYWLFRQTDKCVMGGWMQDTTSQEEYETLFTSFQTNAPVIEDETTIPSDDSSVVHGEDIVNEAQGSEESQEEVTE</sequence>
<dbReference type="AlphaFoldDB" id="A0A1U7NEM7"/>
<reference evidence="2 3" key="1">
    <citation type="submission" date="2016-11" db="EMBL/GenBank/DDBJ databases">
        <title>Description of two novel members of the family Erysipelotrichaceae: Ileibacterium lipovorans gen. nov., sp. nov. and Dubosiella newyorkensis, gen. nov., sp. nov.</title>
        <authorList>
            <person name="Cox L.M."/>
            <person name="Sohn J."/>
            <person name="Tyrrell K.L."/>
            <person name="Citron D.M."/>
            <person name="Lawson P.A."/>
            <person name="Patel N.B."/>
            <person name="Iizumi T."/>
            <person name="Perez-Perez G.I."/>
            <person name="Goldstein E.J."/>
            <person name="Blaser M.J."/>
        </authorList>
    </citation>
    <scope>NUCLEOTIDE SEQUENCE [LARGE SCALE GENOMIC DNA]</scope>
    <source>
        <strain evidence="2 3">NYU-BL-A3</strain>
    </source>
</reference>
<proteinExistence type="predicted"/>
<dbReference type="EMBL" id="MPJW01000176">
    <property type="protein sequence ID" value="OLU38147.1"/>
    <property type="molecule type" value="Genomic_DNA"/>
</dbReference>
<protein>
    <submittedName>
        <fullName evidence="2">Uncharacterized protein</fullName>
    </submittedName>
</protein>
<evidence type="ECO:0000256" key="1">
    <source>
        <dbReference type="SAM" id="MobiDB-lite"/>
    </source>
</evidence>
<comment type="caution">
    <text evidence="2">The sequence shown here is derived from an EMBL/GenBank/DDBJ whole genome shotgun (WGS) entry which is preliminary data.</text>
</comment>
<accession>A0A1U7NEM7</accession>
<name>A0A1U7NEM7_9FIRM</name>
<gene>
    <name evidence="2" type="ORF">BO222_08955</name>
</gene>
<feature type="region of interest" description="Disordered" evidence="1">
    <location>
        <begin position="174"/>
        <end position="205"/>
    </location>
</feature>
<dbReference type="GeneID" id="82203290"/>
<evidence type="ECO:0000313" key="3">
    <source>
        <dbReference type="Proteomes" id="UP000186341"/>
    </source>
</evidence>
<evidence type="ECO:0000313" key="2">
    <source>
        <dbReference type="EMBL" id="OLU38147.1"/>
    </source>
</evidence>
<dbReference type="Proteomes" id="UP000186341">
    <property type="component" value="Unassembled WGS sequence"/>
</dbReference>
<dbReference type="RefSeq" id="WP_075820339.1">
    <property type="nucleotide sequence ID" value="NZ_CAPNHH010000045.1"/>
</dbReference>